<keyword evidence="2" id="KW-1133">Transmembrane helix</keyword>
<dbReference type="OrthoDB" id="10568962at2759"/>
<gene>
    <name evidence="4" type="ORF">BCR36DRAFT_330820</name>
</gene>
<keyword evidence="5" id="KW-1185">Reference proteome</keyword>
<dbReference type="Proteomes" id="UP000193719">
    <property type="component" value="Unassembled WGS sequence"/>
</dbReference>
<keyword evidence="2" id="KW-0812">Transmembrane</keyword>
<evidence type="ECO:0000256" key="2">
    <source>
        <dbReference type="SAM" id="Phobius"/>
    </source>
</evidence>
<keyword evidence="3" id="KW-0732">Signal</keyword>
<feature type="transmembrane region" description="Helical" evidence="2">
    <location>
        <begin position="165"/>
        <end position="188"/>
    </location>
</feature>
<reference evidence="4 5" key="1">
    <citation type="submission" date="2016-08" db="EMBL/GenBank/DDBJ databases">
        <title>Genomes of anaerobic fungi encode conserved fungal cellulosomes for biomass hydrolysis.</title>
        <authorList>
            <consortium name="DOE Joint Genome Institute"/>
            <person name="Haitjema C.H."/>
            <person name="Gilmore S.P."/>
            <person name="Henske J.K."/>
            <person name="Solomon K.V."/>
            <person name="De Groot R."/>
            <person name="Kuo A."/>
            <person name="Mondo S.J."/>
            <person name="Salamov A.A."/>
            <person name="Labutti K."/>
            <person name="Zhao Z."/>
            <person name="Chiniquy J."/>
            <person name="Barry K."/>
            <person name="Brewer H.M."/>
            <person name="Purvine S.O."/>
            <person name="Wright A.T."/>
            <person name="Boxma B."/>
            <person name="Van Alen T."/>
            <person name="Hackstein J.H."/>
            <person name="Baker S.E."/>
            <person name="Grigoriev I.V."/>
            <person name="O'Malley M.A."/>
        </authorList>
    </citation>
    <scope>NUCLEOTIDE SEQUENCE [LARGE SCALE GENOMIC DNA]</scope>
    <source>
        <strain evidence="5">finn</strain>
    </source>
</reference>
<keyword evidence="2" id="KW-0472">Membrane</keyword>
<reference evidence="4 5" key="2">
    <citation type="submission" date="2016-08" db="EMBL/GenBank/DDBJ databases">
        <title>Pervasive Adenine N6-methylation of Active Genes in Fungi.</title>
        <authorList>
            <consortium name="DOE Joint Genome Institute"/>
            <person name="Mondo S.J."/>
            <person name="Dannebaum R.O."/>
            <person name="Kuo R.C."/>
            <person name="Labutti K."/>
            <person name="Haridas S."/>
            <person name="Kuo A."/>
            <person name="Salamov A."/>
            <person name="Ahrendt S.R."/>
            <person name="Lipzen A."/>
            <person name="Sullivan W."/>
            <person name="Andreopoulos W.B."/>
            <person name="Clum A."/>
            <person name="Lindquist E."/>
            <person name="Daum C."/>
            <person name="Ramamoorthy G.K."/>
            <person name="Gryganskyi A."/>
            <person name="Culley D."/>
            <person name="Magnuson J.K."/>
            <person name="James T.Y."/>
            <person name="O'Malley M.A."/>
            <person name="Stajich J.E."/>
            <person name="Spatafora J.W."/>
            <person name="Visel A."/>
            <person name="Grigoriev I.V."/>
        </authorList>
    </citation>
    <scope>NUCLEOTIDE SEQUENCE [LARGE SCALE GENOMIC DNA]</scope>
    <source>
        <strain evidence="5">finn</strain>
    </source>
</reference>
<feature type="compositionally biased region" description="Basic and acidic residues" evidence="1">
    <location>
        <begin position="43"/>
        <end position="65"/>
    </location>
</feature>
<feature type="signal peptide" evidence="3">
    <location>
        <begin position="1"/>
        <end position="19"/>
    </location>
</feature>
<sequence length="273" mass="31085">MRKQFLLLFLFFVINIVLSKKNQRNDVDNNLEIVSDNIERDETGQVEVGKDETEIIETEKNETGKVDIGQGDINRDQEGETGQGEKVQDTTDKDETGPVETGKNDTEQDTGIKEETNKDEKDKDSTSQDNSNKKESVKSKVDSLYGSVEIEYVPITPEDKTKLNLIIYFTSLLGILVLLCFIHSIVYIRPKIIEKRNAKKREQLIAKEKKQLDKMRNSSSSVLDNNNNFGMEQLEEAKLKDERSLTDPSIDFNAASTDCIINVDKESSRRKKQ</sequence>
<evidence type="ECO:0000256" key="3">
    <source>
        <dbReference type="SAM" id="SignalP"/>
    </source>
</evidence>
<dbReference type="EMBL" id="MCFH01000031">
    <property type="protein sequence ID" value="ORX47384.1"/>
    <property type="molecule type" value="Genomic_DNA"/>
</dbReference>
<evidence type="ECO:0000313" key="5">
    <source>
        <dbReference type="Proteomes" id="UP000193719"/>
    </source>
</evidence>
<dbReference type="AlphaFoldDB" id="A0A1Y1V620"/>
<evidence type="ECO:0000313" key="4">
    <source>
        <dbReference type="EMBL" id="ORX47384.1"/>
    </source>
</evidence>
<feature type="chain" id="PRO_5012349938" evidence="3">
    <location>
        <begin position="20"/>
        <end position="273"/>
    </location>
</feature>
<protein>
    <submittedName>
        <fullName evidence="4">Uncharacterized protein</fullName>
    </submittedName>
</protein>
<accession>A0A1Y1V620</accession>
<proteinExistence type="predicted"/>
<evidence type="ECO:0000256" key="1">
    <source>
        <dbReference type="SAM" id="MobiDB-lite"/>
    </source>
</evidence>
<feature type="compositionally biased region" description="Basic and acidic residues" evidence="1">
    <location>
        <begin position="86"/>
        <end position="140"/>
    </location>
</feature>
<feature type="region of interest" description="Disordered" evidence="1">
    <location>
        <begin position="43"/>
        <end position="140"/>
    </location>
</feature>
<organism evidence="4 5">
    <name type="scientific">Piromyces finnis</name>
    <dbReference type="NCBI Taxonomy" id="1754191"/>
    <lineage>
        <taxon>Eukaryota</taxon>
        <taxon>Fungi</taxon>
        <taxon>Fungi incertae sedis</taxon>
        <taxon>Chytridiomycota</taxon>
        <taxon>Chytridiomycota incertae sedis</taxon>
        <taxon>Neocallimastigomycetes</taxon>
        <taxon>Neocallimastigales</taxon>
        <taxon>Neocallimastigaceae</taxon>
        <taxon>Piromyces</taxon>
    </lineage>
</organism>
<name>A0A1Y1V620_9FUNG</name>
<comment type="caution">
    <text evidence="4">The sequence shown here is derived from an EMBL/GenBank/DDBJ whole genome shotgun (WGS) entry which is preliminary data.</text>
</comment>